<evidence type="ECO:0000313" key="5">
    <source>
        <dbReference type="EMBL" id="MBP2001436.1"/>
    </source>
</evidence>
<sequence length="359" mass="39717">MNRLMKWNAGILAAATVIGGFVINSGTSNAAPQAVVQTTQGTPIQLNWKGQPTKQQGLLIKDSIYVPITFLRDTLGKNLVYTPKTHTYSIGEGYRTLNLMVSEYGVDVNVNGTYLKDEYNAKMIQGHIYVPYRLLNDYMGLQSNWNPSAKQLSLGARKENSIQIKSVTLQPTLKGATFKVTYPQVSGVSNQAAADKINKDLKEVATLALAQAQKELKTRSPQDREYEYLGDYAITYNEQGVLSVVINQDAYTGGAHGMPSRQAFTFSLKDGSQLNLNDLLKSNKNYKKVLNDQIAKSLKSNGSYLGGFKGLTSDKNFYVQPNTLKIFFQPYEYTAYAEGFVEIGFGFNSLLSKGVNPFK</sequence>
<dbReference type="InterPro" id="IPR012854">
    <property type="entry name" value="Cu_amine_oxidase-like_N"/>
</dbReference>
<dbReference type="Gene3D" id="3.90.640.20">
    <property type="entry name" value="Heat-shock cognate protein, ATPase"/>
    <property type="match status" value="1"/>
</dbReference>
<dbReference type="Pfam" id="PF13739">
    <property type="entry name" value="PdaC"/>
    <property type="match status" value="1"/>
</dbReference>
<feature type="domain" description="Copper amine oxidase-like N-terminal" evidence="2">
    <location>
        <begin position="53"/>
        <end position="153"/>
    </location>
</feature>
<dbReference type="InterPro" id="IPR025303">
    <property type="entry name" value="PdaC"/>
</dbReference>
<dbReference type="Gene3D" id="3.30.565.40">
    <property type="entry name" value="Fervidobacterium nodosum Rt17-B1 like"/>
    <property type="match status" value="1"/>
</dbReference>
<evidence type="ECO:0000256" key="1">
    <source>
        <dbReference type="SAM" id="SignalP"/>
    </source>
</evidence>
<dbReference type="InterPro" id="IPR037126">
    <property type="entry name" value="PdaC/RsiV-like_sf"/>
</dbReference>
<comment type="caution">
    <text evidence="5">The sequence shown here is derived from an EMBL/GenBank/DDBJ whole genome shotgun (WGS) entry which is preliminary data.</text>
</comment>
<evidence type="ECO:0000259" key="2">
    <source>
        <dbReference type="Pfam" id="PF07833"/>
    </source>
</evidence>
<keyword evidence="1" id="KW-0732">Signal</keyword>
<name>A0ABS4JK09_9BACL</name>
<feature type="signal peptide" evidence="1">
    <location>
        <begin position="1"/>
        <end position="30"/>
    </location>
</feature>
<dbReference type="InterPro" id="IPR036582">
    <property type="entry name" value="Mao_N_sf"/>
</dbReference>
<evidence type="ECO:0000259" key="4">
    <source>
        <dbReference type="Pfam" id="PF13739"/>
    </source>
</evidence>
<evidence type="ECO:0008006" key="7">
    <source>
        <dbReference type="Google" id="ProtNLM"/>
    </source>
</evidence>
<keyword evidence="6" id="KW-1185">Reference proteome</keyword>
<dbReference type="Pfam" id="PF07833">
    <property type="entry name" value="Cu_amine_oxidN1"/>
    <property type="match status" value="1"/>
</dbReference>
<dbReference type="RefSeq" id="WP_209862815.1">
    <property type="nucleotide sequence ID" value="NZ_JAGGLD010000004.1"/>
</dbReference>
<feature type="chain" id="PRO_5045559511" description="DUF4163 domain-containing protein" evidence="1">
    <location>
        <begin position="31"/>
        <end position="359"/>
    </location>
</feature>
<dbReference type="SUPFAM" id="SSF55383">
    <property type="entry name" value="Copper amine oxidase, domain N"/>
    <property type="match status" value="1"/>
</dbReference>
<dbReference type="Pfam" id="PF11738">
    <property type="entry name" value="DUF3298"/>
    <property type="match status" value="1"/>
</dbReference>
<gene>
    <name evidence="5" type="ORF">J2Z69_002481</name>
</gene>
<dbReference type="InterPro" id="IPR021729">
    <property type="entry name" value="DUF3298"/>
</dbReference>
<dbReference type="EMBL" id="JAGGLD010000004">
    <property type="protein sequence ID" value="MBP2001436.1"/>
    <property type="molecule type" value="Genomic_DNA"/>
</dbReference>
<dbReference type="Proteomes" id="UP001519288">
    <property type="component" value="Unassembled WGS sequence"/>
</dbReference>
<feature type="domain" description="Deacetylase PdaC" evidence="4">
    <location>
        <begin position="178"/>
        <end position="258"/>
    </location>
</feature>
<evidence type="ECO:0000259" key="3">
    <source>
        <dbReference type="Pfam" id="PF11738"/>
    </source>
</evidence>
<protein>
    <recommendedName>
        <fullName evidence="7">DUF4163 domain-containing protein</fullName>
    </recommendedName>
</protein>
<evidence type="ECO:0000313" key="6">
    <source>
        <dbReference type="Proteomes" id="UP001519288"/>
    </source>
</evidence>
<feature type="domain" description="DUF3298" evidence="3">
    <location>
        <begin position="277"/>
        <end position="343"/>
    </location>
</feature>
<accession>A0ABS4JK09</accession>
<reference evidence="5 6" key="1">
    <citation type="submission" date="2021-03" db="EMBL/GenBank/DDBJ databases">
        <title>Genomic Encyclopedia of Type Strains, Phase IV (KMG-IV): sequencing the most valuable type-strain genomes for metagenomic binning, comparative biology and taxonomic classification.</title>
        <authorList>
            <person name="Goeker M."/>
        </authorList>
    </citation>
    <scope>NUCLEOTIDE SEQUENCE [LARGE SCALE GENOMIC DNA]</scope>
    <source>
        <strain evidence="5 6">DSM 26806</strain>
    </source>
</reference>
<organism evidence="5 6">
    <name type="scientific">Paenibacillus shirakamiensis</name>
    <dbReference type="NCBI Taxonomy" id="1265935"/>
    <lineage>
        <taxon>Bacteria</taxon>
        <taxon>Bacillati</taxon>
        <taxon>Bacillota</taxon>
        <taxon>Bacilli</taxon>
        <taxon>Bacillales</taxon>
        <taxon>Paenibacillaceae</taxon>
        <taxon>Paenibacillus</taxon>
    </lineage>
</organism>
<proteinExistence type="predicted"/>